<dbReference type="InterPro" id="IPR013216">
    <property type="entry name" value="Methyltransf_11"/>
</dbReference>
<sequence>MSENQKTAVDKAQEYYNSDDADNFYFTIWGGEDIHVGLYNSEDEPIFDASRRTIERMASKISNLDKDSKILDIGAGYGGAARYLAKKYGCQVVALNLSEVENERDRKMNEDQGLDHLITVVDGSFEEIPYPDFSFDVVWSQDAILHSGNREQVLKEVARVLKSGGDFVFTDPMQTDDCPEGVLQPILDRIHLESLGSPGFYRESAKKYGMKEIEFEEHASQLPTHYGRVLKETESQEDELSRVVSQNYINNMKQGLNHWVHGGNNGYLTWGIFHLRKK</sequence>
<evidence type="ECO:0000313" key="12">
    <source>
        <dbReference type="Proteomes" id="UP000295404"/>
    </source>
</evidence>
<reference evidence="7" key="2">
    <citation type="submission" date="2017-09" db="EMBL/GenBank/DDBJ databases">
        <authorList>
            <person name="Ehlers B."/>
            <person name="Leendertz F.H."/>
        </authorList>
    </citation>
    <scope>NUCLEOTIDE SEQUENCE [LARGE SCALE GENOMIC DNA]</scope>
    <source>
        <strain evidence="7">WG-1MB</strain>
    </source>
</reference>
<gene>
    <name evidence="5" type="ORF">B0H22_106144</name>
    <name evidence="8" type="ORF">C7960_0661</name>
    <name evidence="6" type="ORF">EDD83_07345</name>
    <name evidence="7" type="ORF">SAMN06295989_11421</name>
</gene>
<evidence type="ECO:0000313" key="11">
    <source>
        <dbReference type="Proteomes" id="UP000273978"/>
    </source>
</evidence>
<dbReference type="AlphaFoldDB" id="A0A285GEA2"/>
<keyword evidence="2 7" id="KW-0808">Transferase</keyword>
<dbReference type="Proteomes" id="UP000217726">
    <property type="component" value="Unassembled WGS sequence"/>
</dbReference>
<dbReference type="Gene3D" id="3.40.50.150">
    <property type="entry name" value="Vaccinia Virus protein VP39"/>
    <property type="match status" value="1"/>
</dbReference>
<dbReference type="EMBL" id="SMMS01000001">
    <property type="protein sequence ID" value="TCL11505.1"/>
    <property type="molecule type" value="Genomic_DNA"/>
</dbReference>
<dbReference type="RefSeq" id="WP_096712942.1">
    <property type="nucleotide sequence ID" value="NZ_OBDR01000014.1"/>
</dbReference>
<protein>
    <submittedName>
        <fullName evidence="6">SAM-dependent methyltransferase</fullName>
    </submittedName>
    <submittedName>
        <fullName evidence="7">Sarcosine/dimethylglycine N-methyltransferase</fullName>
    </submittedName>
</protein>
<evidence type="ECO:0000313" key="5">
    <source>
        <dbReference type="EMBL" id="PQV42496.1"/>
    </source>
</evidence>
<dbReference type="FunFam" id="3.40.50.150:FF:000461">
    <property type="entry name" value="Sarcosine/dimethylglycine N-methyltransferase"/>
    <property type="match status" value="1"/>
</dbReference>
<dbReference type="Pfam" id="PF08241">
    <property type="entry name" value="Methyltransf_11"/>
    <property type="match status" value="1"/>
</dbReference>
<dbReference type="GO" id="GO:0032259">
    <property type="term" value="P:methylation"/>
    <property type="evidence" value="ECO:0007669"/>
    <property type="project" value="UniProtKB-KW"/>
</dbReference>
<dbReference type="Proteomes" id="UP000251060">
    <property type="component" value="Unassembled WGS sequence"/>
</dbReference>
<dbReference type="PANTHER" id="PTHR44068">
    <property type="entry name" value="ZGC:194242"/>
    <property type="match status" value="1"/>
</dbReference>
<reference evidence="6 11" key="3">
    <citation type="submission" date="2018-10" db="EMBL/GenBank/DDBJ databases">
        <title>Cultivation of a novel Methanohalophilus strain from Kebrit Deep of the Red Sea and a genomic comparison of members of the genus Methanohalophilus.</title>
        <authorList>
            <person name="Guan Y."/>
            <person name="Ngugi D.K."/>
            <person name="Stingl U."/>
        </authorList>
    </citation>
    <scope>NUCLEOTIDE SEQUENCE [LARGE SCALE GENOMIC DNA]</scope>
    <source>
        <strain evidence="6 11">DSM 10369</strain>
    </source>
</reference>
<dbReference type="EMBL" id="PVBU01000006">
    <property type="protein sequence ID" value="PQV42496.1"/>
    <property type="molecule type" value="Genomic_DNA"/>
</dbReference>
<dbReference type="GO" id="GO:0008757">
    <property type="term" value="F:S-adenosylmethionine-dependent methyltransferase activity"/>
    <property type="evidence" value="ECO:0007669"/>
    <property type="project" value="InterPro"/>
</dbReference>
<organism evidence="7 9">
    <name type="scientific">Methanohalophilus euhalobius</name>
    <dbReference type="NCBI Taxonomy" id="51203"/>
    <lineage>
        <taxon>Archaea</taxon>
        <taxon>Methanobacteriati</taxon>
        <taxon>Methanobacteriota</taxon>
        <taxon>Stenosarchaea group</taxon>
        <taxon>Methanomicrobia</taxon>
        <taxon>Methanosarcinales</taxon>
        <taxon>Methanosarcinaceae</taxon>
        <taxon>Methanohalophilus</taxon>
    </lineage>
</organism>
<dbReference type="EMBL" id="RJJF01000017">
    <property type="protein sequence ID" value="RNI08242.1"/>
    <property type="molecule type" value="Genomic_DNA"/>
</dbReference>
<dbReference type="GO" id="GO:0008170">
    <property type="term" value="F:N-methyltransferase activity"/>
    <property type="evidence" value="ECO:0007669"/>
    <property type="project" value="UniProtKB-ARBA"/>
</dbReference>
<keyword evidence="9" id="KW-1185">Reference proteome</keyword>
<evidence type="ECO:0000313" key="10">
    <source>
        <dbReference type="Proteomes" id="UP000251060"/>
    </source>
</evidence>
<dbReference type="PANTHER" id="PTHR44068:SF11">
    <property type="entry name" value="GERANYL DIPHOSPHATE 2-C-METHYLTRANSFERASE"/>
    <property type="match status" value="1"/>
</dbReference>
<proteinExistence type="predicted"/>
<evidence type="ECO:0000313" key="8">
    <source>
        <dbReference type="EMBL" id="TCL11505.1"/>
    </source>
</evidence>
<dbReference type="InterPro" id="IPR029063">
    <property type="entry name" value="SAM-dependent_MTases_sf"/>
</dbReference>
<dbReference type="InterPro" id="IPR050447">
    <property type="entry name" value="Erg6_SMT_methyltransf"/>
</dbReference>
<name>A0A285GEA2_9EURY</name>
<keyword evidence="1 7" id="KW-0489">Methyltransferase</keyword>
<dbReference type="OrthoDB" id="147504at2157"/>
<reference evidence="8 12" key="4">
    <citation type="submission" date="2019-03" db="EMBL/GenBank/DDBJ databases">
        <title>Subsurface microbial communities from deep shales in Ohio and West Virginia, USA.</title>
        <authorList>
            <person name="Wrighton K."/>
        </authorList>
    </citation>
    <scope>NUCLEOTIDE SEQUENCE [LARGE SCALE GENOMIC DNA]</scope>
    <source>
        <strain evidence="5 10">DSM 10369</strain>
        <strain evidence="8 12">WG1_MB</strain>
    </source>
</reference>
<dbReference type="Proteomes" id="UP000295404">
    <property type="component" value="Unassembled WGS sequence"/>
</dbReference>
<evidence type="ECO:0000313" key="7">
    <source>
        <dbReference type="EMBL" id="SNY21514.1"/>
    </source>
</evidence>
<evidence type="ECO:0000313" key="9">
    <source>
        <dbReference type="Proteomes" id="UP000217726"/>
    </source>
</evidence>
<evidence type="ECO:0000313" key="6">
    <source>
        <dbReference type="EMBL" id="RNI08242.1"/>
    </source>
</evidence>
<evidence type="ECO:0000256" key="2">
    <source>
        <dbReference type="ARBA" id="ARBA00022679"/>
    </source>
</evidence>
<dbReference type="Proteomes" id="UP000273978">
    <property type="component" value="Unassembled WGS sequence"/>
</dbReference>
<dbReference type="CDD" id="cd02440">
    <property type="entry name" value="AdoMet_MTases"/>
    <property type="match status" value="1"/>
</dbReference>
<accession>A0A285GEA2</accession>
<dbReference type="EMBL" id="OBDR01000014">
    <property type="protein sequence ID" value="SNY21514.1"/>
    <property type="molecule type" value="Genomic_DNA"/>
</dbReference>
<evidence type="ECO:0000256" key="1">
    <source>
        <dbReference type="ARBA" id="ARBA00022603"/>
    </source>
</evidence>
<evidence type="ECO:0000259" key="4">
    <source>
        <dbReference type="Pfam" id="PF08241"/>
    </source>
</evidence>
<keyword evidence="3" id="KW-0949">S-adenosyl-L-methionine</keyword>
<evidence type="ECO:0000256" key="3">
    <source>
        <dbReference type="ARBA" id="ARBA00022691"/>
    </source>
</evidence>
<dbReference type="SUPFAM" id="SSF53335">
    <property type="entry name" value="S-adenosyl-L-methionine-dependent methyltransferases"/>
    <property type="match status" value="1"/>
</dbReference>
<feature type="domain" description="Methyltransferase type 11" evidence="4">
    <location>
        <begin position="71"/>
        <end position="169"/>
    </location>
</feature>
<reference evidence="9" key="1">
    <citation type="submission" date="2017-09" db="EMBL/GenBank/DDBJ databases">
        <authorList>
            <person name="Varghese N."/>
            <person name="Submissions S."/>
        </authorList>
    </citation>
    <scope>NUCLEOTIDE SEQUENCE [LARGE SCALE GENOMIC DNA]</scope>
    <source>
        <strain evidence="9">WG-1MB</strain>
    </source>
</reference>